<evidence type="ECO:0000313" key="2">
    <source>
        <dbReference type="Proteomes" id="UP000226031"/>
    </source>
</evidence>
<proteinExistence type="predicted"/>
<keyword evidence="2" id="KW-1185">Reference proteome</keyword>
<evidence type="ECO:0000313" key="1">
    <source>
        <dbReference type="EMBL" id="PGH33567.1"/>
    </source>
</evidence>
<sequence>MAAALALMHWCGELDAGDVKLVLAPARWDGLTNRDTNTSAITATRSQGYMEHSGQPRCVAS</sequence>
<gene>
    <name evidence="1" type="ORF">GX50_03639</name>
</gene>
<name>A0A2B7ZL72_9EURO</name>
<dbReference type="EMBL" id="PDND01000060">
    <property type="protein sequence ID" value="PGH33567.1"/>
    <property type="molecule type" value="Genomic_DNA"/>
</dbReference>
<reference evidence="1 2" key="1">
    <citation type="submission" date="2017-10" db="EMBL/GenBank/DDBJ databases">
        <title>Comparative genomics in systemic dimorphic fungi from Ajellomycetaceae.</title>
        <authorList>
            <person name="Munoz J.F."/>
            <person name="Mcewen J.G."/>
            <person name="Clay O.K."/>
            <person name="Cuomo C.A."/>
        </authorList>
    </citation>
    <scope>NUCLEOTIDE SEQUENCE [LARGE SCALE GENOMIC DNA]</scope>
    <source>
        <strain evidence="1 2">UAMH4076</strain>
    </source>
</reference>
<organism evidence="1 2">
    <name type="scientific">[Emmonsia] crescens</name>
    <dbReference type="NCBI Taxonomy" id="73230"/>
    <lineage>
        <taxon>Eukaryota</taxon>
        <taxon>Fungi</taxon>
        <taxon>Dikarya</taxon>
        <taxon>Ascomycota</taxon>
        <taxon>Pezizomycotina</taxon>
        <taxon>Eurotiomycetes</taxon>
        <taxon>Eurotiomycetidae</taxon>
        <taxon>Onygenales</taxon>
        <taxon>Ajellomycetaceae</taxon>
        <taxon>Emergomyces</taxon>
    </lineage>
</organism>
<protein>
    <submittedName>
        <fullName evidence="1">Uncharacterized protein</fullName>
    </submittedName>
</protein>
<comment type="caution">
    <text evidence="1">The sequence shown here is derived from an EMBL/GenBank/DDBJ whole genome shotgun (WGS) entry which is preliminary data.</text>
</comment>
<dbReference type="AlphaFoldDB" id="A0A2B7ZL72"/>
<dbReference type="VEuPathDB" id="FungiDB:EMCG_08612"/>
<dbReference type="Proteomes" id="UP000226031">
    <property type="component" value="Unassembled WGS sequence"/>
</dbReference>
<accession>A0A2B7ZL72</accession>